<keyword evidence="1" id="KW-0648">Protein biosynthesis</keyword>
<protein>
    <submittedName>
        <fullName evidence="1">Translation initiation factor 2</fullName>
    </submittedName>
</protein>
<sequence length="542" mass="57281">MHRLLDVLPVFAGDARIRRLFTLVPGSDFDVDALAAIERVHARTVPWDEACRRSFDLILAASPKGDLGLLHGDRVLLPHGAGFNKTIRGEGSADSASGLDPAYVLPAGRPVSTLYALAHPSQVARLAAVSPPAARQSAVVGDPTLERLLASRSHRDRYRAALGTGGRELIVLTSTWGPESLLARRPALPAELAARLPHDRYQLALIVHPNERSLMGALDLTEGLAPALDAGLVLAGPYEEWAAVLVAADAVITDHGSTALYAAALDRTVIAAYDGGDELIPGSPMAELLDHSPRLAEPGHPEGSLEAAIETALDAHRPGATRAFADAAFAEQGRALERLREEVYGLLGLDPPAARPSARVLPPPAPSAHVPAAFAVRVHLSGTDVRVERFPAHSDPPAHHLAAEHGTASERHAQSAGLLYRRAEPPTASPHREVRTVAGWTAGILDRYPGCRTAAVVLSPSLCVVRTFSGALLTVRICPCRETDRIVHTDPAAVLSAVHAWLGARPGQPVAATAGALTCRIGGRLFPVRLSPTTPDEAELTF</sequence>
<accession>A0ACD4ZX24</accession>
<dbReference type="Proteomes" id="UP001348369">
    <property type="component" value="Chromosome"/>
</dbReference>
<gene>
    <name evidence="1" type="ORF">OG835_06865</name>
</gene>
<proteinExistence type="predicted"/>
<reference evidence="1" key="1">
    <citation type="submission" date="2022-10" db="EMBL/GenBank/DDBJ databases">
        <title>The complete genomes of actinobacterial strains from the NBC collection.</title>
        <authorList>
            <person name="Joergensen T.S."/>
            <person name="Alvarez Arevalo M."/>
            <person name="Sterndorff E.B."/>
            <person name="Faurdal D."/>
            <person name="Vuksanovic O."/>
            <person name="Mourched A.-S."/>
            <person name="Charusanti P."/>
            <person name="Shaw S."/>
            <person name="Blin K."/>
            <person name="Weber T."/>
        </authorList>
    </citation>
    <scope>NUCLEOTIDE SEQUENCE</scope>
    <source>
        <strain evidence="1">NBC 01771</strain>
    </source>
</reference>
<evidence type="ECO:0000313" key="2">
    <source>
        <dbReference type="Proteomes" id="UP001348369"/>
    </source>
</evidence>
<organism evidence="1 2">
    <name type="scientific">Streptomyces scopuliridis</name>
    <dbReference type="NCBI Taxonomy" id="452529"/>
    <lineage>
        <taxon>Bacteria</taxon>
        <taxon>Bacillati</taxon>
        <taxon>Actinomycetota</taxon>
        <taxon>Actinomycetes</taxon>
        <taxon>Kitasatosporales</taxon>
        <taxon>Streptomycetaceae</taxon>
        <taxon>Streptomyces</taxon>
    </lineage>
</organism>
<evidence type="ECO:0000313" key="1">
    <source>
        <dbReference type="EMBL" id="WSC02954.1"/>
    </source>
</evidence>
<dbReference type="EMBL" id="CP109109">
    <property type="protein sequence ID" value="WSC02954.1"/>
    <property type="molecule type" value="Genomic_DNA"/>
</dbReference>
<keyword evidence="1" id="KW-0396">Initiation factor</keyword>
<name>A0ACD4ZX24_9ACTN</name>
<keyword evidence="2" id="KW-1185">Reference proteome</keyword>